<accession>A0A084SJP2</accession>
<proteinExistence type="predicted"/>
<dbReference type="SUPFAM" id="SSF52266">
    <property type="entry name" value="SGNH hydrolase"/>
    <property type="match status" value="1"/>
</dbReference>
<sequence>MKLFTMGDSLAQGFRSLSSARTDQCYSTLIAQVLQADPYRYPVWPHGGLPVDLERVMRRLEARYGGNIRSFEWLTVLQTINDVLDESETFYERGEGRENTPYPGGDRFWHNAAFWGATVADAWQVTPAVCKQAIRAAKGRRDEFLGVPNASYYRTALKVLNPQLDPALDGISQLGWLEHHARAEGVENLLLWLGANNALATVIQLRIQQTPNDPRNRPYRLGYFERDSFGWNLWHPEDFAPEYEHLMNEVTRIMATNKAQDWRVFVGTVPEVTIAPLAKGVGETYEIDGSIYYKYYTYFPFEEEFAHTSKYQLSLQDALHIDRCIHRYNDTIKSLVKAANARAGKPRFFIVDLCKAFHDIAWKRNDAQPPYQYPSGFEFIYPKVDSKYYHADETGRLRQGGLIGLDGVHPGAIGHGLMAWEFLKVMRDAGVKVDGADINPDALDWSAIFASDSLYSSPIRIMREIYQNTRLAETLLKLLDAWKD</sequence>
<dbReference type="AlphaFoldDB" id="A0A084SJP2"/>
<dbReference type="InterPro" id="IPR036514">
    <property type="entry name" value="SGNH_hydro_sf"/>
</dbReference>
<name>A0A084SJP2_9BACT</name>
<gene>
    <name evidence="1" type="ORF">Q664_39385</name>
</gene>
<comment type="caution">
    <text evidence="1">The sequence shown here is derived from an EMBL/GenBank/DDBJ whole genome shotgun (WGS) entry which is preliminary data.</text>
</comment>
<dbReference type="GO" id="GO:0016788">
    <property type="term" value="F:hydrolase activity, acting on ester bonds"/>
    <property type="evidence" value="ECO:0007669"/>
    <property type="project" value="UniProtKB-ARBA"/>
</dbReference>
<organism evidence="1 2">
    <name type="scientific">Archangium violaceum Cb vi76</name>
    <dbReference type="NCBI Taxonomy" id="1406225"/>
    <lineage>
        <taxon>Bacteria</taxon>
        <taxon>Pseudomonadati</taxon>
        <taxon>Myxococcota</taxon>
        <taxon>Myxococcia</taxon>
        <taxon>Myxococcales</taxon>
        <taxon>Cystobacterineae</taxon>
        <taxon>Archangiaceae</taxon>
        <taxon>Archangium</taxon>
    </lineage>
</organism>
<dbReference type="EMBL" id="JPMI01000277">
    <property type="protein sequence ID" value="KFA88677.1"/>
    <property type="molecule type" value="Genomic_DNA"/>
</dbReference>
<evidence type="ECO:0000313" key="2">
    <source>
        <dbReference type="Proteomes" id="UP000028547"/>
    </source>
</evidence>
<dbReference type="Proteomes" id="UP000028547">
    <property type="component" value="Unassembled WGS sequence"/>
</dbReference>
<dbReference type="Gene3D" id="3.40.50.1110">
    <property type="entry name" value="SGNH hydrolase"/>
    <property type="match status" value="1"/>
</dbReference>
<evidence type="ECO:0000313" key="1">
    <source>
        <dbReference type="EMBL" id="KFA88677.1"/>
    </source>
</evidence>
<reference evidence="1 2" key="1">
    <citation type="submission" date="2014-07" db="EMBL/GenBank/DDBJ databases">
        <title>Draft Genome Sequence of Gephyronic Acid Producer, Cystobacter violaceus Strain Cb vi76.</title>
        <authorList>
            <person name="Stevens D.C."/>
            <person name="Young J."/>
            <person name="Carmichael R."/>
            <person name="Tan J."/>
            <person name="Taylor R.E."/>
        </authorList>
    </citation>
    <scope>NUCLEOTIDE SEQUENCE [LARGE SCALE GENOMIC DNA]</scope>
    <source>
        <strain evidence="1 2">Cb vi76</strain>
    </source>
</reference>
<dbReference type="RefSeq" id="WP_043407674.1">
    <property type="nucleotide sequence ID" value="NZ_JPMI01000277.1"/>
</dbReference>
<protein>
    <submittedName>
        <fullName evidence="1">Uncharacterized protein</fullName>
    </submittedName>
</protein>